<feature type="chain" id="PRO_5045884614" evidence="1">
    <location>
        <begin position="20"/>
        <end position="42"/>
    </location>
</feature>
<reference evidence="2 3" key="1">
    <citation type="submission" date="2023-11" db="EMBL/GenBank/DDBJ databases">
        <title>Lentzea sokolovensis, sp. nov., Lentzea kristufkii, sp. nov., and Lentzea miocenensis, sp. nov., rare actinobacteria from Sokolov Coal Basin, Miocene lacustrine sediment, Czech Republic.</title>
        <authorList>
            <person name="Lara A."/>
            <person name="Kotroba L."/>
            <person name="Nouioui I."/>
            <person name="Neumann-Schaal M."/>
            <person name="Mast Y."/>
            <person name="Chronakova A."/>
        </authorList>
    </citation>
    <scope>NUCLEOTIDE SEQUENCE [LARGE SCALE GENOMIC DNA]</scope>
    <source>
        <strain evidence="2 3">BCCO 10_0856</strain>
    </source>
</reference>
<name>A0ABU4T8U8_9PSEU</name>
<gene>
    <name evidence="2" type="ORF">SK803_30265</name>
</gene>
<evidence type="ECO:0000313" key="2">
    <source>
        <dbReference type="EMBL" id="MDX8034525.1"/>
    </source>
</evidence>
<organism evidence="2 3">
    <name type="scientific">Lentzea miocenica</name>
    <dbReference type="NCBI Taxonomy" id="3095431"/>
    <lineage>
        <taxon>Bacteria</taxon>
        <taxon>Bacillati</taxon>
        <taxon>Actinomycetota</taxon>
        <taxon>Actinomycetes</taxon>
        <taxon>Pseudonocardiales</taxon>
        <taxon>Pseudonocardiaceae</taxon>
        <taxon>Lentzea</taxon>
    </lineage>
</organism>
<dbReference type="Proteomes" id="UP001285521">
    <property type="component" value="Unassembled WGS sequence"/>
</dbReference>
<keyword evidence="3" id="KW-1185">Reference proteome</keyword>
<reference evidence="2 3" key="2">
    <citation type="submission" date="2023-11" db="EMBL/GenBank/DDBJ databases">
        <authorList>
            <person name="Lara A.C."/>
            <person name="Chronakova A."/>
        </authorList>
    </citation>
    <scope>NUCLEOTIDE SEQUENCE [LARGE SCALE GENOMIC DNA]</scope>
    <source>
        <strain evidence="2 3">BCCO 10_0856</strain>
    </source>
</reference>
<dbReference type="EMBL" id="JAXAVW010000027">
    <property type="protein sequence ID" value="MDX8034525.1"/>
    <property type="molecule type" value="Genomic_DNA"/>
</dbReference>
<evidence type="ECO:0000313" key="3">
    <source>
        <dbReference type="Proteomes" id="UP001285521"/>
    </source>
</evidence>
<dbReference type="RefSeq" id="WP_319969542.1">
    <property type="nucleotide sequence ID" value="NZ_JAXAVW010000027.1"/>
</dbReference>
<keyword evidence="1" id="KW-0732">Signal</keyword>
<sequence>MKKLFTAVVSAAAAMLALAGPASIDTLLPSTDTVAVGDTWEW</sequence>
<evidence type="ECO:0000256" key="1">
    <source>
        <dbReference type="SAM" id="SignalP"/>
    </source>
</evidence>
<accession>A0ABU4T8U8</accession>
<comment type="caution">
    <text evidence="2">The sequence shown here is derived from an EMBL/GenBank/DDBJ whole genome shotgun (WGS) entry which is preliminary data.</text>
</comment>
<proteinExistence type="predicted"/>
<protein>
    <submittedName>
        <fullName evidence="2">Uncharacterized protein</fullName>
    </submittedName>
</protein>
<feature type="signal peptide" evidence="1">
    <location>
        <begin position="1"/>
        <end position="19"/>
    </location>
</feature>